<organism evidence="1 2">
    <name type="scientific">Rhizoclosmatium globosum</name>
    <dbReference type="NCBI Taxonomy" id="329046"/>
    <lineage>
        <taxon>Eukaryota</taxon>
        <taxon>Fungi</taxon>
        <taxon>Fungi incertae sedis</taxon>
        <taxon>Chytridiomycota</taxon>
        <taxon>Chytridiomycota incertae sedis</taxon>
        <taxon>Chytridiomycetes</taxon>
        <taxon>Chytridiales</taxon>
        <taxon>Chytriomycetaceae</taxon>
        <taxon>Rhizoclosmatium</taxon>
    </lineage>
</organism>
<accession>A0A1Y2BV22</accession>
<dbReference type="EMBL" id="MCGO01000043">
    <property type="protein sequence ID" value="ORY38622.1"/>
    <property type="molecule type" value="Genomic_DNA"/>
</dbReference>
<keyword evidence="2" id="KW-1185">Reference proteome</keyword>
<protein>
    <submittedName>
        <fullName evidence="1">Uncharacterized protein</fullName>
    </submittedName>
</protein>
<comment type="caution">
    <text evidence="1">The sequence shown here is derived from an EMBL/GenBank/DDBJ whole genome shotgun (WGS) entry which is preliminary data.</text>
</comment>
<proteinExistence type="predicted"/>
<dbReference type="Proteomes" id="UP000193642">
    <property type="component" value="Unassembled WGS sequence"/>
</dbReference>
<evidence type="ECO:0000313" key="1">
    <source>
        <dbReference type="EMBL" id="ORY38622.1"/>
    </source>
</evidence>
<reference evidence="1 2" key="1">
    <citation type="submission" date="2016-07" db="EMBL/GenBank/DDBJ databases">
        <title>Pervasive Adenine N6-methylation of Active Genes in Fungi.</title>
        <authorList>
            <consortium name="DOE Joint Genome Institute"/>
            <person name="Mondo S.J."/>
            <person name="Dannebaum R.O."/>
            <person name="Kuo R.C."/>
            <person name="Labutti K."/>
            <person name="Haridas S."/>
            <person name="Kuo A."/>
            <person name="Salamov A."/>
            <person name="Ahrendt S.R."/>
            <person name="Lipzen A."/>
            <person name="Sullivan W."/>
            <person name="Andreopoulos W.B."/>
            <person name="Clum A."/>
            <person name="Lindquist E."/>
            <person name="Daum C."/>
            <person name="Ramamoorthy G.K."/>
            <person name="Gryganskyi A."/>
            <person name="Culley D."/>
            <person name="Magnuson J.K."/>
            <person name="James T.Y."/>
            <person name="O'Malley M.A."/>
            <person name="Stajich J.E."/>
            <person name="Spatafora J.W."/>
            <person name="Visel A."/>
            <person name="Grigoriev I.V."/>
        </authorList>
    </citation>
    <scope>NUCLEOTIDE SEQUENCE [LARGE SCALE GENOMIC DNA]</scope>
    <source>
        <strain evidence="1 2">JEL800</strain>
    </source>
</reference>
<evidence type="ECO:0000313" key="2">
    <source>
        <dbReference type="Proteomes" id="UP000193642"/>
    </source>
</evidence>
<name>A0A1Y2BV22_9FUNG</name>
<sequence length="173" mass="19363">MTWIIHDQRRNAVVSASSPPRKQLFRLAASPSATTEYTMKVFDDPFNGTGFRGEFINPYKVGYKYEWVAKEGNKHIYILGRHQDAVITRKEESSEREQIAEFAYTSNNATLQLLTEKGGIDKDTMIWSSLEECAFIVGTAVAMSLEELCSHSELEAKLGEGAMVAVITACEIM</sequence>
<gene>
    <name evidence="1" type="ORF">BCR33DRAFT_426807</name>
</gene>
<dbReference type="OrthoDB" id="10656574at2759"/>
<dbReference type="AlphaFoldDB" id="A0A1Y2BV22"/>